<reference evidence="2" key="1">
    <citation type="submission" date="2016-10" db="EMBL/GenBank/DDBJ databases">
        <authorList>
            <person name="Varghese N."/>
            <person name="Submissions S."/>
        </authorList>
    </citation>
    <scope>NUCLEOTIDE SEQUENCE [LARGE SCALE GENOMIC DNA]</scope>
    <source>
        <strain evidence="2">OK042</strain>
    </source>
</reference>
<dbReference type="AlphaFoldDB" id="A0A1I3ZGN1"/>
<keyword evidence="2" id="KW-1185">Reference proteome</keyword>
<name>A0A1I3ZGN1_9BACL</name>
<gene>
    <name evidence="1" type="ORF">SAMN05518846_11360</name>
</gene>
<proteinExistence type="predicted"/>
<dbReference type="RefSeq" id="WP_170184418.1">
    <property type="nucleotide sequence ID" value="NZ_BJOE01000022.1"/>
</dbReference>
<sequence length="57" mass="6413">MEATFGADEVINRIKSIQSNGGSVSKKQVKQTDPELMRNALFYFPSWEHALKSAENL</sequence>
<dbReference type="STRING" id="1884381.SAMN05518846_11360"/>
<dbReference type="EMBL" id="FORT01000013">
    <property type="protein sequence ID" value="SFK42739.1"/>
    <property type="molecule type" value="Genomic_DNA"/>
</dbReference>
<evidence type="ECO:0000313" key="1">
    <source>
        <dbReference type="EMBL" id="SFK42739.1"/>
    </source>
</evidence>
<organism evidence="1 2">
    <name type="scientific">Brevibacillus centrosporus</name>
    <dbReference type="NCBI Taxonomy" id="54910"/>
    <lineage>
        <taxon>Bacteria</taxon>
        <taxon>Bacillati</taxon>
        <taxon>Bacillota</taxon>
        <taxon>Bacilli</taxon>
        <taxon>Bacillales</taxon>
        <taxon>Paenibacillaceae</taxon>
        <taxon>Brevibacillus</taxon>
    </lineage>
</organism>
<protein>
    <submittedName>
        <fullName evidence="1">Uncharacterized protein</fullName>
    </submittedName>
</protein>
<dbReference type="Proteomes" id="UP000198915">
    <property type="component" value="Unassembled WGS sequence"/>
</dbReference>
<evidence type="ECO:0000313" key="2">
    <source>
        <dbReference type="Proteomes" id="UP000198915"/>
    </source>
</evidence>
<accession>A0A1I3ZGN1</accession>